<feature type="region of interest" description="Disordered" evidence="1">
    <location>
        <begin position="205"/>
        <end position="284"/>
    </location>
</feature>
<name>A0A4S4LV90_9APHY</name>
<feature type="compositionally biased region" description="Basic residues" evidence="1">
    <location>
        <begin position="208"/>
        <end position="217"/>
    </location>
</feature>
<dbReference type="Proteomes" id="UP000308730">
    <property type="component" value="Unassembled WGS sequence"/>
</dbReference>
<feature type="compositionally biased region" description="Acidic residues" evidence="1">
    <location>
        <begin position="234"/>
        <end position="247"/>
    </location>
</feature>
<gene>
    <name evidence="2" type="ORF">EUX98_g9636</name>
</gene>
<evidence type="ECO:0000313" key="2">
    <source>
        <dbReference type="EMBL" id="THH14190.1"/>
    </source>
</evidence>
<evidence type="ECO:0000256" key="1">
    <source>
        <dbReference type="SAM" id="MobiDB-lite"/>
    </source>
</evidence>
<reference evidence="2 3" key="1">
    <citation type="submission" date="2019-02" db="EMBL/GenBank/DDBJ databases">
        <title>Genome sequencing of the rare red list fungi Antrodiella citrinella (Flaviporus citrinellus).</title>
        <authorList>
            <person name="Buettner E."/>
            <person name="Kellner H."/>
        </authorList>
    </citation>
    <scope>NUCLEOTIDE SEQUENCE [LARGE SCALE GENOMIC DNA]</scope>
    <source>
        <strain evidence="2 3">DSM 108506</strain>
    </source>
</reference>
<feature type="compositionally biased region" description="Acidic residues" evidence="1">
    <location>
        <begin position="425"/>
        <end position="436"/>
    </location>
</feature>
<feature type="region of interest" description="Disordered" evidence="1">
    <location>
        <begin position="317"/>
        <end position="447"/>
    </location>
</feature>
<accession>A0A4S4LV90</accession>
<dbReference type="AlphaFoldDB" id="A0A4S4LV90"/>
<keyword evidence="3" id="KW-1185">Reference proteome</keyword>
<feature type="compositionally biased region" description="Basic and acidic residues" evidence="1">
    <location>
        <begin position="248"/>
        <end position="257"/>
    </location>
</feature>
<sequence length="447" mass="47756">MSSAQRVNIFAAALTDVVQWLEYKTFSRTSWYDRACLLLREASSVAPSLDDLKLAEARNLVRAALKEKVLTAHPPDAFFEELAMPVTPAGVDIFASELDELDAITGKDYAAQSATVEAKWAETDILWRKRAAPQPTAKATARPKPTPKVVPNVAPVSPKVPAKRKDAPPSSDGEEFSPAPARSGTQQVVPSDLFVLTSGRLVVGKTPVPKKTRRHASSRPERVARRSRPTFAVETEDEDTTQDEDDFVDPKPAKKDTGCPVKRSKASKSEKEAFPDEDPEAEPASRAIADVVEQSLANAQVQMTTGLMLARSLLRDGAPGFRGAGVDPEALEDPLDEDLPADFTEDANHPITFRLEATPPVVFDRPSSPSPIPSGPLCLADSAEPYPRASSRHSSDHSSDTGSPKLPSTVIEVDAGGSDGHAEGVEEGGEGSDAEPDQAGVMPGSEA</sequence>
<feature type="region of interest" description="Disordered" evidence="1">
    <location>
        <begin position="131"/>
        <end position="188"/>
    </location>
</feature>
<dbReference type="EMBL" id="SGPM01000970">
    <property type="protein sequence ID" value="THH14190.1"/>
    <property type="molecule type" value="Genomic_DNA"/>
</dbReference>
<organism evidence="2 3">
    <name type="scientific">Antrodiella citrinella</name>
    <dbReference type="NCBI Taxonomy" id="2447956"/>
    <lineage>
        <taxon>Eukaryota</taxon>
        <taxon>Fungi</taxon>
        <taxon>Dikarya</taxon>
        <taxon>Basidiomycota</taxon>
        <taxon>Agaricomycotina</taxon>
        <taxon>Agaricomycetes</taxon>
        <taxon>Polyporales</taxon>
        <taxon>Steccherinaceae</taxon>
        <taxon>Antrodiella</taxon>
    </lineage>
</organism>
<evidence type="ECO:0000313" key="3">
    <source>
        <dbReference type="Proteomes" id="UP000308730"/>
    </source>
</evidence>
<protein>
    <submittedName>
        <fullName evidence="2">Uncharacterized protein</fullName>
    </submittedName>
</protein>
<proteinExistence type="predicted"/>
<feature type="compositionally biased region" description="Acidic residues" evidence="1">
    <location>
        <begin position="329"/>
        <end position="345"/>
    </location>
</feature>
<comment type="caution">
    <text evidence="2">The sequence shown here is derived from an EMBL/GenBank/DDBJ whole genome shotgun (WGS) entry which is preliminary data.</text>
</comment>